<evidence type="ECO:0000313" key="2">
    <source>
        <dbReference type="Proteomes" id="UP000250235"/>
    </source>
</evidence>
<keyword evidence="2" id="KW-1185">Reference proteome</keyword>
<accession>A0A2Z7D091</accession>
<gene>
    <name evidence="1" type="ORF">F511_42664</name>
</gene>
<dbReference type="AlphaFoldDB" id="A0A2Z7D091"/>
<dbReference type="Proteomes" id="UP000250235">
    <property type="component" value="Unassembled WGS sequence"/>
</dbReference>
<organism evidence="1 2">
    <name type="scientific">Dorcoceras hygrometricum</name>
    <dbReference type="NCBI Taxonomy" id="472368"/>
    <lineage>
        <taxon>Eukaryota</taxon>
        <taxon>Viridiplantae</taxon>
        <taxon>Streptophyta</taxon>
        <taxon>Embryophyta</taxon>
        <taxon>Tracheophyta</taxon>
        <taxon>Spermatophyta</taxon>
        <taxon>Magnoliopsida</taxon>
        <taxon>eudicotyledons</taxon>
        <taxon>Gunneridae</taxon>
        <taxon>Pentapetalae</taxon>
        <taxon>asterids</taxon>
        <taxon>lamiids</taxon>
        <taxon>Lamiales</taxon>
        <taxon>Gesneriaceae</taxon>
        <taxon>Didymocarpoideae</taxon>
        <taxon>Trichosporeae</taxon>
        <taxon>Loxocarpinae</taxon>
        <taxon>Dorcoceras</taxon>
    </lineage>
</organism>
<evidence type="ECO:0000313" key="1">
    <source>
        <dbReference type="EMBL" id="KZV52763.1"/>
    </source>
</evidence>
<protein>
    <submittedName>
        <fullName evidence="1">TIR-NBS-LRR class disease resistance protein</fullName>
    </submittedName>
</protein>
<name>A0A2Z7D091_9LAMI</name>
<dbReference type="EMBL" id="KQ990728">
    <property type="protein sequence ID" value="KZV52763.1"/>
    <property type="molecule type" value="Genomic_DNA"/>
</dbReference>
<reference evidence="1 2" key="1">
    <citation type="journal article" date="2015" name="Proc. Natl. Acad. Sci. U.S.A.">
        <title>The resurrection genome of Boea hygrometrica: A blueprint for survival of dehydration.</title>
        <authorList>
            <person name="Xiao L."/>
            <person name="Yang G."/>
            <person name="Zhang L."/>
            <person name="Yang X."/>
            <person name="Zhao S."/>
            <person name="Ji Z."/>
            <person name="Zhou Q."/>
            <person name="Hu M."/>
            <person name="Wang Y."/>
            <person name="Chen M."/>
            <person name="Xu Y."/>
            <person name="Jin H."/>
            <person name="Xiao X."/>
            <person name="Hu G."/>
            <person name="Bao F."/>
            <person name="Hu Y."/>
            <person name="Wan P."/>
            <person name="Li L."/>
            <person name="Deng X."/>
            <person name="Kuang T."/>
            <person name="Xiang C."/>
            <person name="Zhu J.K."/>
            <person name="Oliver M.J."/>
            <person name="He Y."/>
        </authorList>
    </citation>
    <scope>NUCLEOTIDE SEQUENCE [LARGE SCALE GENOMIC DNA]</scope>
    <source>
        <strain evidence="2">cv. XS01</strain>
    </source>
</reference>
<proteinExistence type="predicted"/>
<sequence length="313" mass="35460">METGRTVGTDVAGYFVEEPDEEMAPVFEDLSPDEAMSLEDILMTILVEVPLPFAGRIPVDNKGKEILVEKDLVKGNPVEEQIMLVLADIECLLNLRKKVIDEVEQFFYSFSLKRLSNLMIDESYLAKEELVLTWAEAESMGVPLNRKRYILLKYREMLLRKFLEARRVNFTPGDGSSAVDLKILHQLSDIHSFVLEELKKETQAHDLTWKKTCCSKIFEGRPRDRGAVIARTNTNTPSRCWIRTMLFVDGVCVGDNGGSGSRFPGVQRKLKIAPRYVQYIKLINKPFIGRLSIVTLLASRRLAPTRFTGNSGS</sequence>